<dbReference type="RefSeq" id="WP_220578076.1">
    <property type="nucleotide sequence ID" value="NZ_RKLT01000001.1"/>
</dbReference>
<dbReference type="PANTHER" id="PTHR14226:SF78">
    <property type="entry name" value="SLR0060 PROTEIN"/>
    <property type="match status" value="1"/>
</dbReference>
<evidence type="ECO:0000256" key="3">
    <source>
        <dbReference type="ARBA" id="ARBA00023098"/>
    </source>
</evidence>
<keyword evidence="6" id="KW-1185">Reference proteome</keyword>
<evidence type="ECO:0000256" key="1">
    <source>
        <dbReference type="ARBA" id="ARBA00022801"/>
    </source>
</evidence>
<feature type="domain" description="PNPLA" evidence="4">
    <location>
        <begin position="13"/>
        <end position="210"/>
    </location>
</feature>
<comment type="caution">
    <text evidence="5">The sequence shown here is derived from an EMBL/GenBank/DDBJ whole genome shotgun (WGS) entry which is preliminary data.</text>
</comment>
<dbReference type="PANTHER" id="PTHR14226">
    <property type="entry name" value="NEUROPATHY TARGET ESTERASE/SWISS CHEESE D.MELANOGASTER"/>
    <property type="match status" value="1"/>
</dbReference>
<sequence length="328" mass="35292">MVLDRSEATTVALACQGGGSHSAFCAGALQTLLVDLPEEYEIVGFSGTSGGALCAATAWYGLLEGGPEEAADRLETLWSDVAAQTPFDRAVNETARWTIALDNGGVPVPDVSPYLSPASEIARRDLRRSIASVVDFDRVPELAAGPSPRLLVSAVDVTGGDARIFADGDVTADALLASAAVPLLFEAVEVDGSPYWDGMFAQNPPVANFLSGVEDADHKPDEVWVLRVAPERREEVPTSLRAIADRQNELSGNLALEKELAFIDRINEWVAEGRLDGERYKRVAVEQLRLDAELPLSSRFDRSPSFVEDLMEEGRATASEFLDAKTSE</sequence>
<dbReference type="InterPro" id="IPR002641">
    <property type="entry name" value="PNPLA_dom"/>
</dbReference>
<dbReference type="GO" id="GO:0016042">
    <property type="term" value="P:lipid catabolic process"/>
    <property type="evidence" value="ECO:0007669"/>
    <property type="project" value="UniProtKB-KW"/>
</dbReference>
<dbReference type="Pfam" id="PF01734">
    <property type="entry name" value="Patatin"/>
    <property type="match status" value="1"/>
</dbReference>
<gene>
    <name evidence="5" type="ORF">EGH23_00465</name>
</gene>
<evidence type="ECO:0000259" key="4">
    <source>
        <dbReference type="PROSITE" id="PS51635"/>
    </source>
</evidence>
<evidence type="ECO:0000256" key="2">
    <source>
        <dbReference type="ARBA" id="ARBA00022963"/>
    </source>
</evidence>
<reference evidence="5 6" key="1">
    <citation type="submission" date="2021-06" db="EMBL/GenBank/DDBJ databases">
        <title>Halomicroarcula sp. a new haloarchaeum isolated from saline soil.</title>
        <authorList>
            <person name="Duran-Viseras A."/>
            <person name="Sanchez-Porro C."/>
            <person name="Ventosa A."/>
        </authorList>
    </citation>
    <scope>NUCLEOTIDE SEQUENCE [LARGE SCALE GENOMIC DNA]</scope>
    <source>
        <strain evidence="5 6">F27</strain>
    </source>
</reference>
<keyword evidence="1" id="KW-0378">Hydrolase</keyword>
<evidence type="ECO:0000313" key="5">
    <source>
        <dbReference type="EMBL" id="MBX0293349.1"/>
    </source>
</evidence>
<name>A0AAW4P691_9EURY</name>
<accession>A0AAW4P691</accession>
<proteinExistence type="predicted"/>
<dbReference type="PROSITE" id="PS51635">
    <property type="entry name" value="PNPLA"/>
    <property type="match status" value="1"/>
</dbReference>
<dbReference type="AlphaFoldDB" id="A0AAW4P691"/>
<keyword evidence="2" id="KW-0442">Lipid degradation</keyword>
<dbReference type="GO" id="GO:0016787">
    <property type="term" value="F:hydrolase activity"/>
    <property type="evidence" value="ECO:0007669"/>
    <property type="project" value="UniProtKB-KW"/>
</dbReference>
<keyword evidence="3" id="KW-0443">Lipid metabolism</keyword>
<dbReference type="Gene3D" id="3.40.1090.10">
    <property type="entry name" value="Cytosolic phospholipase A2 catalytic domain"/>
    <property type="match status" value="2"/>
</dbReference>
<protein>
    <submittedName>
        <fullName evidence="5">Patatin-like phospholipase family protein</fullName>
    </submittedName>
</protein>
<organism evidence="5 6">
    <name type="scientific">Haloarcula nitratireducens</name>
    <dbReference type="NCBI Taxonomy" id="2487749"/>
    <lineage>
        <taxon>Archaea</taxon>
        <taxon>Methanobacteriati</taxon>
        <taxon>Methanobacteriota</taxon>
        <taxon>Stenosarchaea group</taxon>
        <taxon>Halobacteria</taxon>
        <taxon>Halobacteriales</taxon>
        <taxon>Haloarculaceae</taxon>
        <taxon>Haloarcula</taxon>
    </lineage>
</organism>
<dbReference type="InterPro" id="IPR050301">
    <property type="entry name" value="NTE"/>
</dbReference>
<dbReference type="EMBL" id="RKLT01000001">
    <property type="protein sequence ID" value="MBX0293349.1"/>
    <property type="molecule type" value="Genomic_DNA"/>
</dbReference>
<evidence type="ECO:0000313" key="6">
    <source>
        <dbReference type="Proteomes" id="UP001430455"/>
    </source>
</evidence>
<dbReference type="Proteomes" id="UP001430455">
    <property type="component" value="Unassembled WGS sequence"/>
</dbReference>
<dbReference type="InterPro" id="IPR016035">
    <property type="entry name" value="Acyl_Trfase/lysoPLipase"/>
</dbReference>
<dbReference type="SUPFAM" id="SSF52151">
    <property type="entry name" value="FabD/lysophospholipase-like"/>
    <property type="match status" value="1"/>
</dbReference>